<keyword evidence="1 5" id="KW-0489">Methyltransferase</keyword>
<dbReference type="RefSeq" id="WP_144971022.1">
    <property type="nucleotide sequence ID" value="NZ_CP036289.1"/>
</dbReference>
<evidence type="ECO:0000256" key="3">
    <source>
        <dbReference type="ARBA" id="ARBA00022691"/>
    </source>
</evidence>
<dbReference type="EC" id="2.1.1.197" evidence="5"/>
<reference evidence="6" key="1">
    <citation type="submission" date="2019-02" db="EMBL/GenBank/DDBJ databases">
        <title>Deep-cultivation of Planctomycetes and their phenomic and genomic characterization uncovers novel biology.</title>
        <authorList>
            <person name="Wiegand S."/>
            <person name="Jogler M."/>
            <person name="Boedeker C."/>
            <person name="Pinto D."/>
            <person name="Vollmers J."/>
            <person name="Rivas-Marin E."/>
            <person name="Kohn T."/>
            <person name="Peeters S.H."/>
            <person name="Heuer A."/>
            <person name="Rast P."/>
            <person name="Oberbeckmann S."/>
            <person name="Bunk B."/>
            <person name="Jeske O."/>
            <person name="Meyerdierks A."/>
            <person name="Storesund J.E."/>
            <person name="Kallscheuer N."/>
            <person name="Luecker S."/>
            <person name="Lage O.M."/>
            <person name="Pohl T."/>
            <person name="Merkel B.J."/>
            <person name="Hornburger P."/>
            <person name="Mueller R.-W."/>
            <person name="Bruemmer F."/>
            <person name="Labrenz M."/>
            <person name="Spormann A.M."/>
            <person name="Op den Camp H."/>
            <person name="Overmann J."/>
            <person name="Amann R."/>
            <person name="Jetten M.S.M."/>
            <person name="Mascher T."/>
            <person name="Medema M.H."/>
            <person name="Devos D.P."/>
            <person name="Kaster A.-K."/>
            <person name="Ovreas L."/>
            <person name="Rohde M."/>
            <person name="Galperin M.Y."/>
            <person name="Jogler C."/>
        </authorList>
    </citation>
    <scope>NUCLEOTIDE SEQUENCE [LARGE SCALE GENOMIC DNA]</scope>
    <source>
        <strain evidence="6">Pan97</strain>
    </source>
</reference>
<protein>
    <submittedName>
        <fullName evidence="5">Malonyl-[acyl-carrier protein] O-methyltransferase</fullName>
        <ecNumber evidence="5">2.1.1.197</ecNumber>
    </submittedName>
</protein>
<evidence type="ECO:0000259" key="4">
    <source>
        <dbReference type="Pfam" id="PF08241"/>
    </source>
</evidence>
<evidence type="ECO:0000256" key="1">
    <source>
        <dbReference type="ARBA" id="ARBA00022603"/>
    </source>
</evidence>
<dbReference type="OrthoDB" id="9777638at2"/>
<sequence>MGKSGELTYLRDLDEKGKVRLANKPFSVDYQGRHLCDIGMMRNLLPDPPARLLDLGCGTGWTSCFFAMMGYEVVGQDIAPDMIKAATANKQRFHADSASFIVSDYESLDFRDEFDAACFYDSLHHAEDERLALAAVFRALKPGGVLVTHEPGKGHAAAEISIQAVERYGVTEKDMPAWYIIRLASEIGFSSVQHFPFANEVVQSMGRQKTRPLATGRGWLGKVQRGVGDAWRRMRMKRRIGRLIDNSIEAGGITLLIK</sequence>
<keyword evidence="3" id="KW-0949">S-adenosyl-L-methionine</keyword>
<gene>
    <name evidence="5" type="primary">bioC</name>
    <name evidence="5" type="ORF">Pan97_10180</name>
</gene>
<keyword evidence="2 5" id="KW-0808">Transferase</keyword>
<dbReference type="Pfam" id="PF08241">
    <property type="entry name" value="Methyltransf_11"/>
    <property type="match status" value="1"/>
</dbReference>
<evidence type="ECO:0000313" key="6">
    <source>
        <dbReference type="Proteomes" id="UP000318626"/>
    </source>
</evidence>
<dbReference type="AlphaFoldDB" id="A0A518C475"/>
<dbReference type="GO" id="GO:0032259">
    <property type="term" value="P:methylation"/>
    <property type="evidence" value="ECO:0007669"/>
    <property type="project" value="UniProtKB-KW"/>
</dbReference>
<proteinExistence type="predicted"/>
<dbReference type="SUPFAM" id="SSF53335">
    <property type="entry name" value="S-adenosyl-L-methionine-dependent methyltransferases"/>
    <property type="match status" value="1"/>
</dbReference>
<dbReference type="CDD" id="cd02440">
    <property type="entry name" value="AdoMet_MTases"/>
    <property type="match status" value="1"/>
</dbReference>
<name>A0A518C475_9BACT</name>
<organism evidence="5 6">
    <name type="scientific">Bremerella volcania</name>
    <dbReference type="NCBI Taxonomy" id="2527984"/>
    <lineage>
        <taxon>Bacteria</taxon>
        <taxon>Pseudomonadati</taxon>
        <taxon>Planctomycetota</taxon>
        <taxon>Planctomycetia</taxon>
        <taxon>Pirellulales</taxon>
        <taxon>Pirellulaceae</taxon>
        <taxon>Bremerella</taxon>
    </lineage>
</organism>
<dbReference type="GO" id="GO:0102130">
    <property type="term" value="F:malonyl-CoA methyltransferase activity"/>
    <property type="evidence" value="ECO:0007669"/>
    <property type="project" value="UniProtKB-EC"/>
</dbReference>
<keyword evidence="6" id="KW-1185">Reference proteome</keyword>
<dbReference type="KEGG" id="bvo:Pan97_10180"/>
<dbReference type="Proteomes" id="UP000318626">
    <property type="component" value="Chromosome"/>
</dbReference>
<dbReference type="EMBL" id="CP036289">
    <property type="protein sequence ID" value="QDU74017.1"/>
    <property type="molecule type" value="Genomic_DNA"/>
</dbReference>
<dbReference type="Gene3D" id="3.40.50.150">
    <property type="entry name" value="Vaccinia Virus protein VP39"/>
    <property type="match status" value="1"/>
</dbReference>
<dbReference type="InterPro" id="IPR013216">
    <property type="entry name" value="Methyltransf_11"/>
</dbReference>
<evidence type="ECO:0000313" key="5">
    <source>
        <dbReference type="EMBL" id="QDU74017.1"/>
    </source>
</evidence>
<accession>A0A518C475</accession>
<feature type="domain" description="Methyltransferase type 11" evidence="4">
    <location>
        <begin position="53"/>
        <end position="147"/>
    </location>
</feature>
<evidence type="ECO:0000256" key="2">
    <source>
        <dbReference type="ARBA" id="ARBA00022679"/>
    </source>
</evidence>
<dbReference type="PANTHER" id="PTHR43464:SF19">
    <property type="entry name" value="UBIQUINONE BIOSYNTHESIS O-METHYLTRANSFERASE, MITOCHONDRIAL"/>
    <property type="match status" value="1"/>
</dbReference>
<dbReference type="PANTHER" id="PTHR43464">
    <property type="entry name" value="METHYLTRANSFERASE"/>
    <property type="match status" value="1"/>
</dbReference>
<dbReference type="InterPro" id="IPR029063">
    <property type="entry name" value="SAM-dependent_MTases_sf"/>
</dbReference>
<dbReference type="GO" id="GO:0008757">
    <property type="term" value="F:S-adenosylmethionine-dependent methyltransferase activity"/>
    <property type="evidence" value="ECO:0007669"/>
    <property type="project" value="InterPro"/>
</dbReference>